<organism evidence="1 2">
    <name type="scientific">Cricetulus griseus</name>
    <name type="common">Chinese hamster</name>
    <name type="synonym">Cricetulus barabensis griseus</name>
    <dbReference type="NCBI Taxonomy" id="10029"/>
    <lineage>
        <taxon>Eukaryota</taxon>
        <taxon>Metazoa</taxon>
        <taxon>Chordata</taxon>
        <taxon>Craniata</taxon>
        <taxon>Vertebrata</taxon>
        <taxon>Euteleostomi</taxon>
        <taxon>Mammalia</taxon>
        <taxon>Eutheria</taxon>
        <taxon>Euarchontoglires</taxon>
        <taxon>Glires</taxon>
        <taxon>Rodentia</taxon>
        <taxon>Myomorpha</taxon>
        <taxon>Muroidea</taxon>
        <taxon>Cricetidae</taxon>
        <taxon>Cricetinae</taxon>
        <taxon>Cricetulus</taxon>
    </lineage>
</organism>
<name>G3HKV7_CRIGR</name>
<sequence>MGNAKTPGSSVSKMTVSKGIPRQLCNQSKIDILPIKIQACCFDLNWQPSPITRISCFHPFPGARLRLKLFSTVFIIFTGRT</sequence>
<dbReference type="EMBL" id="JH000471">
    <property type="protein sequence ID" value="EGW10094.1"/>
    <property type="molecule type" value="Genomic_DNA"/>
</dbReference>
<reference evidence="2" key="1">
    <citation type="journal article" date="2011" name="Nat. Biotechnol.">
        <title>The genomic sequence of the Chinese hamster ovary (CHO)-K1 cell line.</title>
        <authorList>
            <person name="Xu X."/>
            <person name="Nagarajan H."/>
            <person name="Lewis N.E."/>
            <person name="Pan S."/>
            <person name="Cai Z."/>
            <person name="Liu X."/>
            <person name="Chen W."/>
            <person name="Xie M."/>
            <person name="Wang W."/>
            <person name="Hammond S."/>
            <person name="Andersen M.R."/>
            <person name="Neff N."/>
            <person name="Passarelli B."/>
            <person name="Koh W."/>
            <person name="Fan H.C."/>
            <person name="Wang J."/>
            <person name="Gui Y."/>
            <person name="Lee K.H."/>
            <person name="Betenbaugh M.J."/>
            <person name="Quake S.R."/>
            <person name="Famili I."/>
            <person name="Palsson B.O."/>
            <person name="Wang J."/>
        </authorList>
    </citation>
    <scope>NUCLEOTIDE SEQUENCE [LARGE SCALE GENOMIC DNA]</scope>
    <source>
        <strain evidence="2">CHO K1 cell line</strain>
    </source>
</reference>
<accession>G3HKV7</accession>
<evidence type="ECO:0000313" key="2">
    <source>
        <dbReference type="Proteomes" id="UP000001075"/>
    </source>
</evidence>
<proteinExistence type="predicted"/>
<protein>
    <submittedName>
        <fullName evidence="1">Uncharacterized protein</fullName>
    </submittedName>
</protein>
<gene>
    <name evidence="1" type="ORF">I79_011339</name>
</gene>
<dbReference type="AlphaFoldDB" id="G3HKV7"/>
<evidence type="ECO:0000313" key="1">
    <source>
        <dbReference type="EMBL" id="EGW10094.1"/>
    </source>
</evidence>
<dbReference type="Proteomes" id="UP000001075">
    <property type="component" value="Unassembled WGS sequence"/>
</dbReference>
<dbReference type="InParanoid" id="G3HKV7"/>